<sequence>MTRGRFTAAAAALALGAAPLLGAPSATAAAADPSTVYRVAGAAPRAAELVARGVDLLERRTGDDLYVLGGDVERVAALGLTATPQGPAAAPVTTRSAAAGTYYGGYRTVAGQYAHLDSVAAAHPDLAAVVTYGQSWLKTQGRGGNDLRAICLTKITGADCSRSAGGKPKFFLMAQVHSREISTGEVAYRWVDHLVDGYGTDPAVTALMDSTEMWVVPVANPDGVDIVASGGDDPILQRKNANDSHGDCGTGSTGVDLNRNADSHWGYSGTSDDPCSEVFLGPAPDSEVENSALESLFSDLWADRRADGDATAAPADTTGMFITLHADAAQVIFPWGHDAAVHTGNDAALRAFGAEMGDVLGYESGQAGEILYDSAGGTEDWVYDKLGVAAYTIEVGDNEGRGCGGFLPPYSCQDSYYFPKLLPALVLAAQKAAAPYAS</sequence>
<evidence type="ECO:0000256" key="12">
    <source>
        <dbReference type="ARBA" id="ARBA00066554"/>
    </source>
</evidence>
<evidence type="ECO:0000256" key="8">
    <source>
        <dbReference type="ARBA" id="ARBA00022833"/>
    </source>
</evidence>
<dbReference type="Gene3D" id="3.40.630.10">
    <property type="entry name" value="Zn peptidases"/>
    <property type="match status" value="1"/>
</dbReference>
<dbReference type="SUPFAM" id="SSF53187">
    <property type="entry name" value="Zn-dependent exopeptidases"/>
    <property type="match status" value="1"/>
</dbReference>
<organism evidence="17 18">
    <name type="scientific">Actinokineospora bangkokensis</name>
    <dbReference type="NCBI Taxonomy" id="1193682"/>
    <lineage>
        <taxon>Bacteria</taxon>
        <taxon>Bacillati</taxon>
        <taxon>Actinomycetota</taxon>
        <taxon>Actinomycetes</taxon>
        <taxon>Pseudonocardiales</taxon>
        <taxon>Pseudonocardiaceae</taxon>
        <taxon>Actinokineospora</taxon>
    </lineage>
</organism>
<evidence type="ECO:0000256" key="13">
    <source>
        <dbReference type="ARBA" id="ARBA00074273"/>
    </source>
</evidence>
<accession>A0A1Q9LDU2</accession>
<evidence type="ECO:0000256" key="7">
    <source>
        <dbReference type="ARBA" id="ARBA00022801"/>
    </source>
</evidence>
<dbReference type="EC" id="3.4.17.18" evidence="12"/>
<feature type="active site" description="Proton donor/acceptor" evidence="14">
    <location>
        <position position="394"/>
    </location>
</feature>
<dbReference type="OrthoDB" id="5240362at2"/>
<dbReference type="GO" id="GO:0008270">
    <property type="term" value="F:zinc ion binding"/>
    <property type="evidence" value="ECO:0007669"/>
    <property type="project" value="InterPro"/>
</dbReference>
<dbReference type="InterPro" id="IPR000834">
    <property type="entry name" value="Peptidase_M14"/>
</dbReference>
<keyword evidence="5" id="KW-0479">Metal-binding</keyword>
<comment type="caution">
    <text evidence="17">The sequence shown here is derived from an EMBL/GenBank/DDBJ whole genome shotgun (WGS) entry which is preliminary data.</text>
</comment>
<comment type="catalytic activity">
    <reaction evidence="10">
        <text>Releases a C-terminal residue, which may be hydrophobic or positively charged.</text>
        <dbReference type="EC" id="3.4.17.18"/>
    </reaction>
</comment>
<evidence type="ECO:0000256" key="15">
    <source>
        <dbReference type="SAM" id="SignalP"/>
    </source>
</evidence>
<evidence type="ECO:0000256" key="14">
    <source>
        <dbReference type="PROSITE-ProRule" id="PRU01379"/>
    </source>
</evidence>
<dbReference type="RefSeq" id="WP_075978380.1">
    <property type="nucleotide sequence ID" value="NZ_MKQR01000028.1"/>
</dbReference>
<dbReference type="GO" id="GO:0004181">
    <property type="term" value="F:metallocarboxypeptidase activity"/>
    <property type="evidence" value="ECO:0007669"/>
    <property type="project" value="InterPro"/>
</dbReference>
<dbReference type="PANTHER" id="PTHR11705:SF143">
    <property type="entry name" value="SLL0236 PROTEIN"/>
    <property type="match status" value="1"/>
</dbReference>
<reference evidence="17 18" key="1">
    <citation type="submission" date="2016-10" db="EMBL/GenBank/DDBJ databases">
        <title>The Draft Genome Sequence of Actinokineospora bangkokensis 44EHWT reveals the biosynthetic pathway of antifungal compounds Thailandins with unusual extender unit butylmalonyl-CoA.</title>
        <authorList>
            <person name="Greule A."/>
            <person name="Intra B."/>
            <person name="Flemming S."/>
            <person name="Rommel M.G."/>
            <person name="Panbangred W."/>
            <person name="Bechthold A."/>
        </authorList>
    </citation>
    <scope>NUCLEOTIDE SEQUENCE [LARGE SCALE GENOMIC DNA]</scope>
    <source>
        <strain evidence="17 18">44EHW</strain>
    </source>
</reference>
<dbReference type="GO" id="GO:0005615">
    <property type="term" value="C:extracellular space"/>
    <property type="evidence" value="ECO:0007669"/>
    <property type="project" value="TreeGrafter"/>
</dbReference>
<evidence type="ECO:0000256" key="3">
    <source>
        <dbReference type="ARBA" id="ARBA00022645"/>
    </source>
</evidence>
<keyword evidence="4" id="KW-0645">Protease</keyword>
<evidence type="ECO:0000256" key="4">
    <source>
        <dbReference type="ARBA" id="ARBA00022670"/>
    </source>
</evidence>
<feature type="domain" description="Peptidase M14" evidence="16">
    <location>
        <begin position="105"/>
        <end position="431"/>
    </location>
</feature>
<dbReference type="AlphaFoldDB" id="A0A1Q9LDU2"/>
<evidence type="ECO:0000256" key="11">
    <source>
        <dbReference type="ARBA" id="ARBA00055464"/>
    </source>
</evidence>
<evidence type="ECO:0000256" key="1">
    <source>
        <dbReference type="ARBA" id="ARBA00001947"/>
    </source>
</evidence>
<proteinExistence type="inferred from homology"/>
<dbReference type="FunFam" id="3.40.630.10:FF:000084">
    <property type="entry name" value="Carboxypeptidase B2"/>
    <property type="match status" value="1"/>
</dbReference>
<keyword evidence="3 17" id="KW-0121">Carboxypeptidase</keyword>
<gene>
    <name evidence="17" type="ORF">BJP25_04225</name>
</gene>
<keyword evidence="7" id="KW-0378">Hydrolase</keyword>
<dbReference type="PANTHER" id="PTHR11705">
    <property type="entry name" value="PROTEASE FAMILY M14 CARBOXYPEPTIDASE A,B"/>
    <property type="match status" value="1"/>
</dbReference>
<dbReference type="GO" id="GO:0006508">
    <property type="term" value="P:proteolysis"/>
    <property type="evidence" value="ECO:0007669"/>
    <property type="project" value="UniProtKB-KW"/>
</dbReference>
<dbReference type="Pfam" id="PF00246">
    <property type="entry name" value="Peptidase_M14"/>
    <property type="match status" value="1"/>
</dbReference>
<protein>
    <recommendedName>
        <fullName evidence="13">Zinc carboxypeptidase</fullName>
        <ecNumber evidence="12">3.4.17.18</ecNumber>
    </recommendedName>
</protein>
<evidence type="ECO:0000256" key="5">
    <source>
        <dbReference type="ARBA" id="ARBA00022723"/>
    </source>
</evidence>
<name>A0A1Q9LDU2_9PSEU</name>
<evidence type="ECO:0000259" key="16">
    <source>
        <dbReference type="PROSITE" id="PS52035"/>
    </source>
</evidence>
<comment type="similarity">
    <text evidence="2 14">Belongs to the peptidase M14 family.</text>
</comment>
<feature type="signal peptide" evidence="15">
    <location>
        <begin position="1"/>
        <end position="28"/>
    </location>
</feature>
<keyword evidence="18" id="KW-1185">Reference proteome</keyword>
<dbReference type="EMBL" id="MKQR01000028">
    <property type="protein sequence ID" value="OLR90175.1"/>
    <property type="molecule type" value="Genomic_DNA"/>
</dbReference>
<dbReference type="SMART" id="SM00631">
    <property type="entry name" value="Zn_pept"/>
    <property type="match status" value="1"/>
</dbReference>
<dbReference type="Proteomes" id="UP000186040">
    <property type="component" value="Unassembled WGS sequence"/>
</dbReference>
<feature type="chain" id="PRO_5038982720" description="Zinc carboxypeptidase" evidence="15">
    <location>
        <begin position="29"/>
        <end position="438"/>
    </location>
</feature>
<evidence type="ECO:0000256" key="2">
    <source>
        <dbReference type="ARBA" id="ARBA00005988"/>
    </source>
</evidence>
<keyword evidence="8" id="KW-0862">Zinc</keyword>
<evidence type="ECO:0000256" key="6">
    <source>
        <dbReference type="ARBA" id="ARBA00022729"/>
    </source>
</evidence>
<evidence type="ECO:0000313" key="18">
    <source>
        <dbReference type="Proteomes" id="UP000186040"/>
    </source>
</evidence>
<evidence type="ECO:0000256" key="9">
    <source>
        <dbReference type="ARBA" id="ARBA00023049"/>
    </source>
</evidence>
<evidence type="ECO:0000313" key="17">
    <source>
        <dbReference type="EMBL" id="OLR90175.1"/>
    </source>
</evidence>
<dbReference type="PROSITE" id="PS52035">
    <property type="entry name" value="PEPTIDASE_M14"/>
    <property type="match status" value="1"/>
</dbReference>
<dbReference type="STRING" id="1193682.BJP25_04225"/>
<evidence type="ECO:0000256" key="10">
    <source>
        <dbReference type="ARBA" id="ARBA00050859"/>
    </source>
</evidence>
<comment type="cofactor">
    <cofactor evidence="1">
        <name>Zn(2+)</name>
        <dbReference type="ChEBI" id="CHEBI:29105"/>
    </cofactor>
</comment>
<keyword evidence="6 15" id="KW-0732">Signal</keyword>
<keyword evidence="9" id="KW-0482">Metalloprotease</keyword>
<comment type="function">
    <text evidence="11">Carboxypeptidase that possesses the specificities of both mammalian Cpase A and B. Thus shows broad substrate specificity, being able to cleave Cbz-Gly-Leu, Cbz-Gly-Val, Cbz-Gly-Phe, Cbz-Gly-Lys and Bz-Gly-Arg in vitro.</text>
</comment>